<protein>
    <recommendedName>
        <fullName evidence="1">Histone deacetylase domain-containing protein</fullName>
    </recommendedName>
</protein>
<gene>
    <name evidence="2" type="ORF">METZ01_LOCUS265420</name>
</gene>
<evidence type="ECO:0000259" key="1">
    <source>
        <dbReference type="Pfam" id="PF00850"/>
    </source>
</evidence>
<dbReference type="AlphaFoldDB" id="A0A382JL69"/>
<dbReference type="SUPFAM" id="SSF52768">
    <property type="entry name" value="Arginase/deacetylase"/>
    <property type="match status" value="1"/>
</dbReference>
<dbReference type="InterPro" id="IPR023696">
    <property type="entry name" value="Ureohydrolase_dom_sf"/>
</dbReference>
<dbReference type="InterPro" id="IPR037138">
    <property type="entry name" value="His_deacetylse_dom_sf"/>
</dbReference>
<organism evidence="2">
    <name type="scientific">marine metagenome</name>
    <dbReference type="NCBI Taxonomy" id="408172"/>
    <lineage>
        <taxon>unclassified sequences</taxon>
        <taxon>metagenomes</taxon>
        <taxon>ecological metagenomes</taxon>
    </lineage>
</organism>
<name>A0A382JL69_9ZZZZ</name>
<accession>A0A382JL69</accession>
<dbReference type="InterPro" id="IPR023801">
    <property type="entry name" value="His_deacetylse_dom"/>
</dbReference>
<sequence length="128" mass="13913">MLHLLLILMRPFRQLTSETKVTCMVYRGEALARYGFGDDHPFGPDRHEVFHAELVAAKLGEAIVYAEPRSASIDQLLLFHSADYIDYVSRKSAEGSGYLDGGDTPAFPGILQVASDVVGTTLAAVDAV</sequence>
<reference evidence="2" key="1">
    <citation type="submission" date="2018-05" db="EMBL/GenBank/DDBJ databases">
        <authorList>
            <person name="Lanie J.A."/>
            <person name="Ng W.-L."/>
            <person name="Kazmierczak K.M."/>
            <person name="Andrzejewski T.M."/>
            <person name="Davidsen T.M."/>
            <person name="Wayne K.J."/>
            <person name="Tettelin H."/>
            <person name="Glass J.I."/>
            <person name="Rusch D."/>
            <person name="Podicherti R."/>
            <person name="Tsui H.-C.T."/>
            <person name="Winkler M.E."/>
        </authorList>
    </citation>
    <scope>NUCLEOTIDE SEQUENCE</scope>
</reference>
<dbReference type="EMBL" id="UINC01074905">
    <property type="protein sequence ID" value="SVC12566.1"/>
    <property type="molecule type" value="Genomic_DNA"/>
</dbReference>
<proteinExistence type="predicted"/>
<dbReference type="Gene3D" id="3.40.800.20">
    <property type="entry name" value="Histone deacetylase domain"/>
    <property type="match status" value="1"/>
</dbReference>
<evidence type="ECO:0000313" key="2">
    <source>
        <dbReference type="EMBL" id="SVC12566.1"/>
    </source>
</evidence>
<feature type="domain" description="Histone deacetylase" evidence="1">
    <location>
        <begin position="40"/>
        <end position="128"/>
    </location>
</feature>
<feature type="non-terminal residue" evidence="2">
    <location>
        <position position="128"/>
    </location>
</feature>
<dbReference type="Pfam" id="PF00850">
    <property type="entry name" value="Hist_deacetyl"/>
    <property type="match status" value="1"/>
</dbReference>